<protein>
    <submittedName>
        <fullName evidence="2">Uncharacterized protein</fullName>
    </submittedName>
</protein>
<evidence type="ECO:0000313" key="3">
    <source>
        <dbReference type="Proteomes" id="UP001311232"/>
    </source>
</evidence>
<accession>A0AAV9R2E7</accession>
<dbReference type="AlphaFoldDB" id="A0AAV9R2E7"/>
<gene>
    <name evidence="2" type="ORF">CRENBAI_011588</name>
</gene>
<proteinExistence type="predicted"/>
<evidence type="ECO:0000313" key="2">
    <source>
        <dbReference type="EMBL" id="KAK5603258.1"/>
    </source>
</evidence>
<dbReference type="EMBL" id="JAHHUM010002526">
    <property type="protein sequence ID" value="KAK5603258.1"/>
    <property type="molecule type" value="Genomic_DNA"/>
</dbReference>
<comment type="caution">
    <text evidence="2">The sequence shown here is derived from an EMBL/GenBank/DDBJ whole genome shotgun (WGS) entry which is preliminary data.</text>
</comment>
<sequence>MPAIDTRYLMVRKHGRADYTKTSSSALEHRKLRPYAQRQERTGDTVDYLFTSSGACFTVNLYLLNPICSESQTAAHSPEEQPQWKREWPRSDGNL</sequence>
<feature type="region of interest" description="Disordered" evidence="1">
    <location>
        <begin position="72"/>
        <end position="95"/>
    </location>
</feature>
<dbReference type="Proteomes" id="UP001311232">
    <property type="component" value="Unassembled WGS sequence"/>
</dbReference>
<feature type="compositionally biased region" description="Basic and acidic residues" evidence="1">
    <location>
        <begin position="77"/>
        <end position="95"/>
    </location>
</feature>
<organism evidence="2 3">
    <name type="scientific">Crenichthys baileyi</name>
    <name type="common">White River springfish</name>
    <dbReference type="NCBI Taxonomy" id="28760"/>
    <lineage>
        <taxon>Eukaryota</taxon>
        <taxon>Metazoa</taxon>
        <taxon>Chordata</taxon>
        <taxon>Craniata</taxon>
        <taxon>Vertebrata</taxon>
        <taxon>Euteleostomi</taxon>
        <taxon>Actinopterygii</taxon>
        <taxon>Neopterygii</taxon>
        <taxon>Teleostei</taxon>
        <taxon>Neoteleostei</taxon>
        <taxon>Acanthomorphata</taxon>
        <taxon>Ovalentaria</taxon>
        <taxon>Atherinomorphae</taxon>
        <taxon>Cyprinodontiformes</taxon>
        <taxon>Goodeidae</taxon>
        <taxon>Crenichthys</taxon>
    </lineage>
</organism>
<reference evidence="2 3" key="1">
    <citation type="submission" date="2021-06" db="EMBL/GenBank/DDBJ databases">
        <authorList>
            <person name="Palmer J.M."/>
        </authorList>
    </citation>
    <scope>NUCLEOTIDE SEQUENCE [LARGE SCALE GENOMIC DNA]</scope>
    <source>
        <strain evidence="2 3">MEX-2019</strain>
        <tissue evidence="2">Muscle</tissue>
    </source>
</reference>
<evidence type="ECO:0000256" key="1">
    <source>
        <dbReference type="SAM" id="MobiDB-lite"/>
    </source>
</evidence>
<name>A0AAV9R2E7_9TELE</name>
<keyword evidence="3" id="KW-1185">Reference proteome</keyword>